<dbReference type="AlphaFoldDB" id="A0A385YPN3"/>
<dbReference type="PANTHER" id="PTHR10138">
    <property type="entry name" value="TRYPTOPHAN 2,3-DIOXYGENASE"/>
    <property type="match status" value="1"/>
</dbReference>
<dbReference type="InterPro" id="IPR037217">
    <property type="entry name" value="Trp/Indoleamine_2_3_dOase-like"/>
</dbReference>
<dbReference type="GO" id="GO:0004833">
    <property type="term" value="F:L-tryptophan 2,3-dioxygenase activity"/>
    <property type="evidence" value="ECO:0007669"/>
    <property type="project" value="UniProtKB-UniRule"/>
</dbReference>
<accession>A0A385YPN3</accession>
<comment type="subunit">
    <text evidence="1 9">Homotetramer.</text>
</comment>
<feature type="binding site" evidence="9">
    <location>
        <position position="117"/>
    </location>
    <ligand>
        <name>substrate</name>
    </ligand>
</feature>
<evidence type="ECO:0000256" key="6">
    <source>
        <dbReference type="ARBA" id="ARBA00023004"/>
    </source>
</evidence>
<dbReference type="GO" id="GO:0019441">
    <property type="term" value="P:L-tryptophan catabolic process to kynurenine"/>
    <property type="evidence" value="ECO:0007669"/>
    <property type="project" value="UniProtKB-UniRule"/>
</dbReference>
<sequence>MSTKRYENGQNVAASEEKAIRTDFKESMTYGEYLHLDQLLTAQDGLSDHHDEHLFIIIHQVSELWMKLILHEMQAAITNIENDQLQPAFKQLARVSRIQTQIIQAWDVLATLTPAEYMEFRHMLGNASGFQSYQYRMIEFALGYKTSHVLKIYEKDPVLLEALTKSYHSPGLYDVAISKLAKAGLPIDQAVLNRAPSEPYEENESVLAAWKTVYSNVDEYWELYQLGEKLVDIEDSLQQWRFRHMKTVERIIGFKQGTGGSSGVHYLKRVLDHYFFPELWKVRTEI</sequence>
<dbReference type="PANTHER" id="PTHR10138:SF0">
    <property type="entry name" value="TRYPTOPHAN 2,3-DIOXYGENASE"/>
    <property type="match status" value="1"/>
</dbReference>
<dbReference type="HAMAP" id="MF_01972">
    <property type="entry name" value="T23O"/>
    <property type="match status" value="1"/>
</dbReference>
<evidence type="ECO:0000256" key="2">
    <source>
        <dbReference type="ARBA" id="ARBA00022617"/>
    </source>
</evidence>
<keyword evidence="4 9" id="KW-0223">Dioxygenase</keyword>
<evidence type="ECO:0000256" key="1">
    <source>
        <dbReference type="ARBA" id="ARBA00011881"/>
    </source>
</evidence>
<dbReference type="KEGG" id="paek:D3873_01910"/>
<dbReference type="EMBL" id="CP032418">
    <property type="protein sequence ID" value="AYC28685.1"/>
    <property type="molecule type" value="Genomic_DNA"/>
</dbReference>
<evidence type="ECO:0000313" key="11">
    <source>
        <dbReference type="Proteomes" id="UP000265725"/>
    </source>
</evidence>
<evidence type="ECO:0000256" key="9">
    <source>
        <dbReference type="HAMAP-Rule" id="MF_01972"/>
    </source>
</evidence>
<name>A0A385YPN3_9BACL</name>
<keyword evidence="6 9" id="KW-0408">Iron</keyword>
<dbReference type="InterPro" id="IPR017485">
    <property type="entry name" value="Trp_2-3-dOase_bac"/>
</dbReference>
<feature type="binding site" evidence="9">
    <location>
        <position position="121"/>
    </location>
    <ligand>
        <name>substrate</name>
    </ligand>
</feature>
<reference evidence="11" key="1">
    <citation type="submission" date="2018-09" db="EMBL/GenBank/DDBJ databases">
        <authorList>
            <person name="Zhu H."/>
        </authorList>
    </citation>
    <scope>NUCLEOTIDE SEQUENCE [LARGE SCALE GENOMIC DNA]</scope>
    <source>
        <strain evidence="11">K2R23-3</strain>
    </source>
</reference>
<proteinExistence type="inferred from homology"/>
<keyword evidence="2 9" id="KW-0349">Heme</keyword>
<feature type="binding site" evidence="9">
    <location>
        <position position="258"/>
    </location>
    <ligand>
        <name>substrate</name>
    </ligand>
</feature>
<dbReference type="Proteomes" id="UP000265725">
    <property type="component" value="Chromosome"/>
</dbReference>
<dbReference type="Gene3D" id="1.20.58.480">
    <property type="match status" value="1"/>
</dbReference>
<comment type="function">
    <text evidence="9">Heme-dependent dioxygenase that catalyzes the oxidative cleavage of the L-tryptophan (L-Trp) pyrrole ring and converts L-tryptophan to N-formyl-L-kynurenine. Catalyzes the oxidative cleavage of the indole moiety.</text>
</comment>
<feature type="binding site" description="axial binding residue" evidence="9">
    <location>
        <position position="244"/>
    </location>
    <ligand>
        <name>heme</name>
        <dbReference type="ChEBI" id="CHEBI:30413"/>
    </ligand>
    <ligandPart>
        <name>Fe</name>
        <dbReference type="ChEBI" id="CHEBI:18248"/>
    </ligandPart>
</feature>
<dbReference type="GO" id="GO:0020037">
    <property type="term" value="F:heme binding"/>
    <property type="evidence" value="ECO:0007669"/>
    <property type="project" value="UniProtKB-UniRule"/>
</dbReference>
<organism evidence="10 11">
    <name type="scientific">Paenisporosarcina cavernae</name>
    <dbReference type="NCBI Taxonomy" id="2320858"/>
    <lineage>
        <taxon>Bacteria</taxon>
        <taxon>Bacillati</taxon>
        <taxon>Bacillota</taxon>
        <taxon>Bacilli</taxon>
        <taxon>Bacillales</taxon>
        <taxon>Caryophanaceae</taxon>
        <taxon>Paenisporosarcina</taxon>
    </lineage>
</organism>
<evidence type="ECO:0000256" key="3">
    <source>
        <dbReference type="ARBA" id="ARBA00022723"/>
    </source>
</evidence>
<dbReference type="RefSeq" id="WP_119882430.1">
    <property type="nucleotide sequence ID" value="NZ_CP032418.1"/>
</dbReference>
<comment type="catalytic activity">
    <reaction evidence="8 9">
        <text>L-tryptophan + O2 = N-formyl-L-kynurenine</text>
        <dbReference type="Rhea" id="RHEA:24536"/>
        <dbReference type="ChEBI" id="CHEBI:15379"/>
        <dbReference type="ChEBI" id="CHEBI:57912"/>
        <dbReference type="ChEBI" id="CHEBI:58629"/>
        <dbReference type="EC" id="1.13.11.11"/>
    </reaction>
</comment>
<dbReference type="EC" id="1.13.11.11" evidence="9"/>
<evidence type="ECO:0000256" key="8">
    <source>
        <dbReference type="ARBA" id="ARBA00050412"/>
    </source>
</evidence>
<dbReference type="GO" id="GO:0046872">
    <property type="term" value="F:metal ion binding"/>
    <property type="evidence" value="ECO:0007669"/>
    <property type="project" value="UniProtKB-KW"/>
</dbReference>
<keyword evidence="3 9" id="KW-0479">Metal-binding</keyword>
<gene>
    <name evidence="9 10" type="primary">kynA</name>
    <name evidence="10" type="ORF">D3873_01910</name>
</gene>
<comment type="similarity">
    <text evidence="9">Belongs to the tryptophan 2,3-dioxygenase family.</text>
</comment>
<evidence type="ECO:0000256" key="5">
    <source>
        <dbReference type="ARBA" id="ARBA00023002"/>
    </source>
</evidence>
<evidence type="ECO:0000256" key="4">
    <source>
        <dbReference type="ARBA" id="ARBA00022964"/>
    </source>
</evidence>
<keyword evidence="7 9" id="KW-0823">Tryptophan catabolism</keyword>
<keyword evidence="11" id="KW-1185">Reference proteome</keyword>
<feature type="binding site" evidence="9">
    <location>
        <begin position="55"/>
        <end position="59"/>
    </location>
    <ligand>
        <name>substrate</name>
    </ligand>
</feature>
<dbReference type="OrthoDB" id="9776847at2"/>
<comment type="pathway">
    <text evidence="9">Amino-acid degradation; L-tryptophan degradation via kynurenine pathway; L-kynurenine from L-tryptophan: step 1/2.</text>
</comment>
<comment type="cofactor">
    <cofactor evidence="9">
        <name>heme</name>
        <dbReference type="ChEBI" id="CHEBI:30413"/>
    </cofactor>
    <text evidence="9">Binds 1 heme group per subunit.</text>
</comment>
<keyword evidence="5 9" id="KW-0560">Oxidoreductase</keyword>
<dbReference type="Pfam" id="PF03301">
    <property type="entry name" value="Trp_dioxygenase"/>
    <property type="match status" value="2"/>
</dbReference>
<evidence type="ECO:0000256" key="7">
    <source>
        <dbReference type="ARBA" id="ARBA00023079"/>
    </source>
</evidence>
<evidence type="ECO:0000313" key="10">
    <source>
        <dbReference type="EMBL" id="AYC28685.1"/>
    </source>
</evidence>
<dbReference type="UniPathway" id="UPA00333">
    <property type="reaction ID" value="UER00453"/>
</dbReference>
<dbReference type="InterPro" id="IPR004981">
    <property type="entry name" value="Trp_2_3_dOase"/>
</dbReference>
<dbReference type="FunFam" id="1.20.58.480:FF:000001">
    <property type="entry name" value="Tryptophan 2,3-dioxygenase"/>
    <property type="match status" value="1"/>
</dbReference>
<dbReference type="NCBIfam" id="TIGR03036">
    <property type="entry name" value="trp_2_3_diox"/>
    <property type="match status" value="1"/>
</dbReference>
<protein>
    <recommendedName>
        <fullName evidence="9">Tryptophan 2,3-dioxygenase</fullName>
        <shortName evidence="9">TDO</shortName>
        <ecNumber evidence="9">1.13.11.11</ecNumber>
    </recommendedName>
    <alternativeName>
        <fullName evidence="9">Tryptamin 2,3-dioxygenase</fullName>
    </alternativeName>
    <alternativeName>
        <fullName evidence="9">Tryptophan oxygenase</fullName>
        <shortName evidence="9">TO</shortName>
        <shortName evidence="9">TRPO</shortName>
    </alternativeName>
    <alternativeName>
        <fullName evidence="9">Tryptophan pyrrolase</fullName>
    </alternativeName>
    <alternativeName>
        <fullName evidence="9">Tryptophanase</fullName>
    </alternativeName>
</protein>
<dbReference type="GO" id="GO:0019442">
    <property type="term" value="P:L-tryptophan catabolic process to acetyl-CoA"/>
    <property type="evidence" value="ECO:0007669"/>
    <property type="project" value="TreeGrafter"/>
</dbReference>
<dbReference type="SUPFAM" id="SSF140959">
    <property type="entry name" value="Indolic compounds 2,3-dioxygenase-like"/>
    <property type="match status" value="1"/>
</dbReference>